<dbReference type="InterPro" id="IPR038763">
    <property type="entry name" value="DHH_sf"/>
</dbReference>
<evidence type="ECO:0000259" key="1">
    <source>
        <dbReference type="Pfam" id="PF01368"/>
    </source>
</evidence>
<dbReference type="Gene3D" id="3.10.310.30">
    <property type="match status" value="1"/>
</dbReference>
<gene>
    <name evidence="3" type="ORF">KC980_00580</name>
</gene>
<comment type="caution">
    <text evidence="3">The sequence shown here is derived from an EMBL/GenBank/DDBJ whole genome shotgun (WGS) entry which is preliminary data.</text>
</comment>
<sequence>MPTNNSPQEIWDALKQAKNPICFLDGRLDFDSVCSALIVKELLSMEGVELPLYWHSFYVADYKKYFEVDKITPNVDPTQFDFTDYDLLLFLDCGDAHHLAPQGNFVIPSHIKTVNIDHHTGNPFYGDLNYVLYRGSNTSVLYNFFLELDLTLSPKLLKYIAMSLLTDTGFLKYDTVTSDDFRLIATLVDSGISIFDIIYELSFFLTPDAFRLNKLILNNMRVEKEGRFVYTTITQDELAKYNIDEYNVKGGSPSDYLRRYEGMRFAFSITERNANKGLYSVSFRSSEKTYDVEKLAKSLGGGGHTSAAGVKIVDPVGLDSVINTVLSAIYMLDADKSS</sequence>
<evidence type="ECO:0000313" key="4">
    <source>
        <dbReference type="Proteomes" id="UP000740557"/>
    </source>
</evidence>
<accession>A0A955EAZ5</accession>
<reference evidence="3" key="2">
    <citation type="journal article" date="2021" name="Microbiome">
        <title>Successional dynamics and alternative stable states in a saline activated sludge microbial community over 9 years.</title>
        <authorList>
            <person name="Wang Y."/>
            <person name="Ye J."/>
            <person name="Ju F."/>
            <person name="Liu L."/>
            <person name="Boyd J.A."/>
            <person name="Deng Y."/>
            <person name="Parks D.H."/>
            <person name="Jiang X."/>
            <person name="Yin X."/>
            <person name="Woodcroft B.J."/>
            <person name="Tyson G.W."/>
            <person name="Hugenholtz P."/>
            <person name="Polz M.F."/>
            <person name="Zhang T."/>
        </authorList>
    </citation>
    <scope>NUCLEOTIDE SEQUENCE</scope>
    <source>
        <strain evidence="3">HKST-UBA79</strain>
    </source>
</reference>
<dbReference type="InterPro" id="IPR001667">
    <property type="entry name" value="DDH_dom"/>
</dbReference>
<feature type="domain" description="DHHA1" evidence="2">
    <location>
        <begin position="255"/>
        <end position="328"/>
    </location>
</feature>
<evidence type="ECO:0000259" key="2">
    <source>
        <dbReference type="Pfam" id="PF02272"/>
    </source>
</evidence>
<dbReference type="InterPro" id="IPR003156">
    <property type="entry name" value="DHHA1_dom"/>
</dbReference>
<dbReference type="PANTHER" id="PTHR47618:SF1">
    <property type="entry name" value="BIFUNCTIONAL OLIGORIBONUCLEASE AND PAP PHOSPHATASE NRNA"/>
    <property type="match status" value="1"/>
</dbReference>
<evidence type="ECO:0000313" key="3">
    <source>
        <dbReference type="EMBL" id="MCA9307987.1"/>
    </source>
</evidence>
<dbReference type="EMBL" id="JAGQNX010000015">
    <property type="protein sequence ID" value="MCA9307987.1"/>
    <property type="molecule type" value="Genomic_DNA"/>
</dbReference>
<dbReference type="PANTHER" id="PTHR47618">
    <property type="entry name" value="BIFUNCTIONAL OLIGORIBONUCLEASE AND PAP PHOSPHATASE NRNA"/>
    <property type="match status" value="1"/>
</dbReference>
<name>A0A955EAZ5_UNCKA</name>
<feature type="domain" description="DDH" evidence="1">
    <location>
        <begin position="25"/>
        <end position="144"/>
    </location>
</feature>
<dbReference type="InterPro" id="IPR051319">
    <property type="entry name" value="Oligoribo/pAp-PDE_c-di-AMP_PDE"/>
</dbReference>
<dbReference type="Gene3D" id="3.90.1640.10">
    <property type="entry name" value="inorganic pyrophosphatase (n-terminal core)"/>
    <property type="match status" value="1"/>
</dbReference>
<protein>
    <submittedName>
        <fullName evidence="3">Uncharacterized protein</fullName>
    </submittedName>
</protein>
<proteinExistence type="predicted"/>
<reference evidence="3" key="1">
    <citation type="submission" date="2020-04" db="EMBL/GenBank/DDBJ databases">
        <authorList>
            <person name="Zhang T."/>
        </authorList>
    </citation>
    <scope>NUCLEOTIDE SEQUENCE</scope>
    <source>
        <strain evidence="3">HKST-UBA79</strain>
    </source>
</reference>
<dbReference type="AlphaFoldDB" id="A0A955EAZ5"/>
<dbReference type="Proteomes" id="UP000740557">
    <property type="component" value="Unassembled WGS sequence"/>
</dbReference>
<dbReference type="GO" id="GO:0003676">
    <property type="term" value="F:nucleic acid binding"/>
    <property type="evidence" value="ECO:0007669"/>
    <property type="project" value="InterPro"/>
</dbReference>
<dbReference type="Pfam" id="PF02272">
    <property type="entry name" value="DHHA1"/>
    <property type="match status" value="1"/>
</dbReference>
<dbReference type="SUPFAM" id="SSF64182">
    <property type="entry name" value="DHH phosphoesterases"/>
    <property type="match status" value="1"/>
</dbReference>
<organism evidence="3 4">
    <name type="scientific">candidate division WWE3 bacterium</name>
    <dbReference type="NCBI Taxonomy" id="2053526"/>
    <lineage>
        <taxon>Bacteria</taxon>
        <taxon>Katanobacteria</taxon>
    </lineage>
</organism>
<dbReference type="Pfam" id="PF01368">
    <property type="entry name" value="DHH"/>
    <property type="match status" value="1"/>
</dbReference>